<sequence>MARASFCYIFLVSFFKRTQYFLDKAQNLSFGPFSRAELLALK</sequence>
<keyword evidence="2" id="KW-1185">Reference proteome</keyword>
<reference evidence="1 2" key="1">
    <citation type="journal article" date="2012" name="Stand. Genomic Sci.">
        <title>Complete genome sequencing and analysis of Saprospira grandis str. Lewin, a predatory marine bacterium.</title>
        <authorList>
            <person name="Saw J.H."/>
            <person name="Yuryev A."/>
            <person name="Kanbe M."/>
            <person name="Hou S."/>
            <person name="Young A.G."/>
            <person name="Aizawa S."/>
            <person name="Alam M."/>
        </authorList>
    </citation>
    <scope>NUCLEOTIDE SEQUENCE [LARGE SCALE GENOMIC DNA]</scope>
    <source>
        <strain evidence="1 2">Lewin</strain>
    </source>
</reference>
<dbReference type="KEGG" id="sgn:SGRA_3158"/>
<dbReference type="EMBL" id="CP002831">
    <property type="protein sequence ID" value="AFC25886.1"/>
    <property type="molecule type" value="Genomic_DNA"/>
</dbReference>
<gene>
    <name evidence="1" type="ordered locus">SGRA_3158</name>
</gene>
<dbReference type="AlphaFoldDB" id="H6L0T0"/>
<protein>
    <submittedName>
        <fullName evidence="1">Uncharacterized protein</fullName>
    </submittedName>
</protein>
<evidence type="ECO:0000313" key="2">
    <source>
        <dbReference type="Proteomes" id="UP000007519"/>
    </source>
</evidence>
<name>H6L0T0_SAPGL</name>
<evidence type="ECO:0000313" key="1">
    <source>
        <dbReference type="EMBL" id="AFC25886.1"/>
    </source>
</evidence>
<organism evidence="1 2">
    <name type="scientific">Saprospira grandis (strain Lewin)</name>
    <dbReference type="NCBI Taxonomy" id="984262"/>
    <lineage>
        <taxon>Bacteria</taxon>
        <taxon>Pseudomonadati</taxon>
        <taxon>Bacteroidota</taxon>
        <taxon>Saprospiria</taxon>
        <taxon>Saprospirales</taxon>
        <taxon>Saprospiraceae</taxon>
        <taxon>Saprospira</taxon>
    </lineage>
</organism>
<dbReference type="Proteomes" id="UP000007519">
    <property type="component" value="Chromosome"/>
</dbReference>
<accession>H6L0T0</accession>
<dbReference type="HOGENOM" id="CLU_3257672_0_0_10"/>
<proteinExistence type="predicted"/>